<feature type="chain" id="PRO_5040433614" evidence="1">
    <location>
        <begin position="17"/>
        <end position="266"/>
    </location>
</feature>
<evidence type="ECO:0000313" key="2">
    <source>
        <dbReference type="EMBL" id="CAG9829928.1"/>
    </source>
</evidence>
<protein>
    <submittedName>
        <fullName evidence="2">Uncharacterized protein</fullName>
    </submittedName>
</protein>
<evidence type="ECO:0000313" key="3">
    <source>
        <dbReference type="Proteomes" id="UP001153709"/>
    </source>
</evidence>
<accession>A0A9N9SUX9</accession>
<dbReference type="Pfam" id="PF16984">
    <property type="entry name" value="Grp7_allergen"/>
    <property type="match status" value="1"/>
</dbReference>
<name>A0A9N9SUX9_DIABA</name>
<dbReference type="EMBL" id="OU898277">
    <property type="protein sequence ID" value="CAG9829928.1"/>
    <property type="molecule type" value="Genomic_DNA"/>
</dbReference>
<keyword evidence="3" id="KW-1185">Reference proteome</keyword>
<dbReference type="Proteomes" id="UP001153709">
    <property type="component" value="Chromosome 2"/>
</dbReference>
<dbReference type="Gene3D" id="3.15.10.50">
    <property type="match status" value="1"/>
</dbReference>
<dbReference type="OrthoDB" id="6419576at2759"/>
<reference evidence="2" key="1">
    <citation type="submission" date="2022-01" db="EMBL/GenBank/DDBJ databases">
        <authorList>
            <person name="King R."/>
        </authorList>
    </citation>
    <scope>NUCLEOTIDE SEQUENCE</scope>
</reference>
<evidence type="ECO:0000256" key="1">
    <source>
        <dbReference type="SAM" id="SignalP"/>
    </source>
</evidence>
<sequence length="266" mass="30138">MKSFIVFLFFVAISAAQVQRDTKNTEIYEKFVKIAVEKLIKSLEAKGNDQGITAELNEYAEKLLSYVAKYAVNHDLEPIAITDIAQDFLLANFKLTQSELRGISTIERYDDVFVSYKHNTKVLSLIIPIEFIDLSFMYHYEIHVLGMGPIGELIGDIKQFKFYLSFDFDIPNLKASINKLEVTDCGQISVTASGNPGDFIFNLISEFVTTILHPLIQGIIEVIIKNAATQVVKDINELLYNITHPTNSTINQISSQYSQYILDYKV</sequence>
<gene>
    <name evidence="2" type="ORF">DIABBA_LOCUS3682</name>
</gene>
<keyword evidence="1" id="KW-0732">Signal</keyword>
<dbReference type="AlphaFoldDB" id="A0A9N9SUX9"/>
<organism evidence="2 3">
    <name type="scientific">Diabrotica balteata</name>
    <name type="common">Banded cucumber beetle</name>
    <dbReference type="NCBI Taxonomy" id="107213"/>
    <lineage>
        <taxon>Eukaryota</taxon>
        <taxon>Metazoa</taxon>
        <taxon>Ecdysozoa</taxon>
        <taxon>Arthropoda</taxon>
        <taxon>Hexapoda</taxon>
        <taxon>Insecta</taxon>
        <taxon>Pterygota</taxon>
        <taxon>Neoptera</taxon>
        <taxon>Endopterygota</taxon>
        <taxon>Coleoptera</taxon>
        <taxon>Polyphaga</taxon>
        <taxon>Cucujiformia</taxon>
        <taxon>Chrysomeloidea</taxon>
        <taxon>Chrysomelidae</taxon>
        <taxon>Galerucinae</taxon>
        <taxon>Diabroticina</taxon>
        <taxon>Diabroticites</taxon>
        <taxon>Diabrotica</taxon>
    </lineage>
</organism>
<dbReference type="InterPro" id="IPR020234">
    <property type="entry name" value="Mite_allergen_group-7"/>
</dbReference>
<proteinExistence type="predicted"/>
<feature type="signal peptide" evidence="1">
    <location>
        <begin position="1"/>
        <end position="16"/>
    </location>
</feature>
<dbReference type="InterPro" id="IPR038602">
    <property type="entry name" value="Mite_allergen_7_sf"/>
</dbReference>